<dbReference type="Gene3D" id="3.40.50.2000">
    <property type="entry name" value="Glycogen Phosphorylase B"/>
    <property type="match status" value="1"/>
</dbReference>
<dbReference type="RefSeq" id="WP_129189583.1">
    <property type="nucleotide sequence ID" value="NZ_CP035493.1"/>
</dbReference>
<name>A0A4V0YGG9_9MICO</name>
<dbReference type="Pfam" id="PF00534">
    <property type="entry name" value="Glycos_transf_1"/>
    <property type="match status" value="1"/>
</dbReference>
<evidence type="ECO:0000313" key="4">
    <source>
        <dbReference type="Proteomes" id="UP000292118"/>
    </source>
</evidence>
<dbReference type="SUPFAM" id="SSF53756">
    <property type="entry name" value="UDP-Glycosyltransferase/glycogen phosphorylase"/>
    <property type="match status" value="1"/>
</dbReference>
<dbReference type="EMBL" id="CP035493">
    <property type="protein sequence ID" value="QAY71171.1"/>
    <property type="molecule type" value="Genomic_DNA"/>
</dbReference>
<proteinExistence type="predicted"/>
<dbReference type="KEGG" id="xya:ET471_14925"/>
<dbReference type="OrthoDB" id="9794513at2"/>
<reference evidence="3 4" key="1">
    <citation type="submission" date="2019-01" db="EMBL/GenBank/DDBJ databases">
        <title>Genome sequencing of strain FW10M-9.</title>
        <authorList>
            <person name="Heo J."/>
            <person name="Kim S.-J."/>
            <person name="Kim J.-S."/>
            <person name="Hong S.-B."/>
            <person name="Kwon S.-W."/>
        </authorList>
    </citation>
    <scope>NUCLEOTIDE SEQUENCE [LARGE SCALE GENOMIC DNA]</scope>
    <source>
        <strain evidence="3 4">FW10M-9</strain>
    </source>
</reference>
<organism evidence="3 4">
    <name type="scientific">Xylanimonas protaetiae</name>
    <dbReference type="NCBI Taxonomy" id="2509457"/>
    <lineage>
        <taxon>Bacteria</taxon>
        <taxon>Bacillati</taxon>
        <taxon>Actinomycetota</taxon>
        <taxon>Actinomycetes</taxon>
        <taxon>Micrococcales</taxon>
        <taxon>Promicromonosporaceae</taxon>
        <taxon>Xylanimonas</taxon>
    </lineage>
</organism>
<gene>
    <name evidence="3" type="ORF">ET471_14925</name>
</gene>
<dbReference type="Proteomes" id="UP000292118">
    <property type="component" value="Chromosome"/>
</dbReference>
<evidence type="ECO:0000313" key="3">
    <source>
        <dbReference type="EMBL" id="QAY71171.1"/>
    </source>
</evidence>
<dbReference type="InterPro" id="IPR001296">
    <property type="entry name" value="Glyco_trans_1"/>
</dbReference>
<dbReference type="PANTHER" id="PTHR12526">
    <property type="entry name" value="GLYCOSYLTRANSFERASE"/>
    <property type="match status" value="1"/>
</dbReference>
<accession>A0A4V0YGG9</accession>
<evidence type="ECO:0000259" key="2">
    <source>
        <dbReference type="Pfam" id="PF00534"/>
    </source>
</evidence>
<feature type="domain" description="Glycosyl transferase family 1" evidence="2">
    <location>
        <begin position="211"/>
        <end position="294"/>
    </location>
</feature>
<dbReference type="AlphaFoldDB" id="A0A4V0YGG9"/>
<evidence type="ECO:0000256" key="1">
    <source>
        <dbReference type="ARBA" id="ARBA00022679"/>
    </source>
</evidence>
<dbReference type="GO" id="GO:0016757">
    <property type="term" value="F:glycosyltransferase activity"/>
    <property type="evidence" value="ECO:0007669"/>
    <property type="project" value="InterPro"/>
</dbReference>
<protein>
    <submittedName>
        <fullName evidence="3">Glycosyltransferase</fullName>
    </submittedName>
</protein>
<keyword evidence="1 3" id="KW-0808">Transferase</keyword>
<dbReference type="PANTHER" id="PTHR12526:SF627">
    <property type="entry name" value="D-RHAMNOSYLTRANSFERASE WBPZ"/>
    <property type="match status" value="1"/>
</dbReference>
<keyword evidence="4" id="KW-1185">Reference proteome</keyword>
<sequence>MRVLLWHVHGSWTTAFVQGRHDYVLPVDPGRTPDGRGRARTWDWPASAREVPIDRLRDEPVDVVVLQRPHEAGLLERWTGLRAGRTVPAVYLEHDTPRGPAADTRHPVADRDDLVLVHVTGFNAVMWDAGSTPTRVIEHGVVDPGPLWTGERERVAAVVNEPVRRWRVAGTDLLVRIVRDVPADVYGMGVAALAGHVPPGTALREDLPQARLHQDLAGARAYLHPYRWTSLGLALVEAMTLGMPVVALAATAVPESVPDDAGVVSTDPDLLRDAARRLLADRDEARERGRAARRHALDRFSLDRFLTRWDDLFLEVT</sequence>